<dbReference type="Proteomes" id="UP000054144">
    <property type="component" value="Unassembled WGS sequence"/>
</dbReference>
<evidence type="ECO:0000256" key="1">
    <source>
        <dbReference type="SAM" id="MobiDB-lite"/>
    </source>
</evidence>
<evidence type="ECO:0000313" key="3">
    <source>
        <dbReference type="Proteomes" id="UP000054144"/>
    </source>
</evidence>
<evidence type="ECO:0000313" key="2">
    <source>
        <dbReference type="EMBL" id="KIY50643.1"/>
    </source>
</evidence>
<gene>
    <name evidence="2" type="ORF">FISHEDRAFT_57441</name>
</gene>
<reference evidence="2 3" key="1">
    <citation type="journal article" date="2015" name="Fungal Genet. Biol.">
        <title>Evolution of novel wood decay mechanisms in Agaricales revealed by the genome sequences of Fistulina hepatica and Cylindrobasidium torrendii.</title>
        <authorList>
            <person name="Floudas D."/>
            <person name="Held B.W."/>
            <person name="Riley R."/>
            <person name="Nagy L.G."/>
            <person name="Koehler G."/>
            <person name="Ransdell A.S."/>
            <person name="Younus H."/>
            <person name="Chow J."/>
            <person name="Chiniquy J."/>
            <person name="Lipzen A."/>
            <person name="Tritt A."/>
            <person name="Sun H."/>
            <person name="Haridas S."/>
            <person name="LaButti K."/>
            <person name="Ohm R.A."/>
            <person name="Kues U."/>
            <person name="Blanchette R.A."/>
            <person name="Grigoriev I.V."/>
            <person name="Minto R.E."/>
            <person name="Hibbett D.S."/>
        </authorList>
    </citation>
    <scope>NUCLEOTIDE SEQUENCE [LARGE SCALE GENOMIC DNA]</scope>
    <source>
        <strain evidence="2 3">ATCC 64428</strain>
    </source>
</reference>
<dbReference type="EMBL" id="KN881675">
    <property type="protein sequence ID" value="KIY50643.1"/>
    <property type="molecule type" value="Genomic_DNA"/>
</dbReference>
<sequence>MAPSLMTSLYAVSPVPVFVPVKIISDMILDHIDTLRAQHQAEEHNEDDNPLQEHNDDDNLSQEHDFNNADDESSVEESDSVETSDWDITEASNGDSEAGKSLYGDSENHEVALVSSAAIPAPVHSVIRELGMTPATYLISPKAINSSNDLPIITTAFISPRKQLSPQQITVITQHEARHKREVATQKRRKGARTLHSNALKAWTAENKAQITRNKARTQQYHADLTQWKEEEKRARQAREKLQWPKPAGIRNLLEKPITKPIKPRVDDGQDKETEGNVSSAQEDTDDQDCQSALGTYSQERQ</sequence>
<keyword evidence="3" id="KW-1185">Reference proteome</keyword>
<dbReference type="AlphaFoldDB" id="A0A0D7AIG7"/>
<feature type="region of interest" description="Disordered" evidence="1">
    <location>
        <begin position="40"/>
        <end position="103"/>
    </location>
</feature>
<feature type="region of interest" description="Disordered" evidence="1">
    <location>
        <begin position="232"/>
        <end position="302"/>
    </location>
</feature>
<proteinExistence type="predicted"/>
<organism evidence="2 3">
    <name type="scientific">Fistulina hepatica ATCC 64428</name>
    <dbReference type="NCBI Taxonomy" id="1128425"/>
    <lineage>
        <taxon>Eukaryota</taxon>
        <taxon>Fungi</taxon>
        <taxon>Dikarya</taxon>
        <taxon>Basidiomycota</taxon>
        <taxon>Agaricomycotina</taxon>
        <taxon>Agaricomycetes</taxon>
        <taxon>Agaricomycetidae</taxon>
        <taxon>Agaricales</taxon>
        <taxon>Fistulinaceae</taxon>
        <taxon>Fistulina</taxon>
    </lineage>
</organism>
<feature type="compositionally biased region" description="Basic and acidic residues" evidence="1">
    <location>
        <begin position="253"/>
        <end position="275"/>
    </location>
</feature>
<feature type="compositionally biased region" description="Acidic residues" evidence="1">
    <location>
        <begin position="68"/>
        <end position="88"/>
    </location>
</feature>
<feature type="compositionally biased region" description="Acidic residues" evidence="1">
    <location>
        <begin position="44"/>
        <end position="60"/>
    </location>
</feature>
<accession>A0A0D7AIG7</accession>
<feature type="compositionally biased region" description="Polar residues" evidence="1">
    <location>
        <begin position="290"/>
        <end position="302"/>
    </location>
</feature>
<protein>
    <submittedName>
        <fullName evidence="2">Uncharacterized protein</fullName>
    </submittedName>
</protein>
<name>A0A0D7AIG7_9AGAR</name>
<feature type="compositionally biased region" description="Basic and acidic residues" evidence="1">
    <location>
        <begin position="232"/>
        <end position="243"/>
    </location>
</feature>